<dbReference type="Proteomes" id="UP000184048">
    <property type="component" value="Unassembled WGS sequence"/>
</dbReference>
<accession>A0A1M5BI93</accession>
<dbReference type="STRING" id="1121884.SAMN02745131_02597"/>
<dbReference type="Pfam" id="PF14903">
    <property type="entry name" value="WG_beta_rep"/>
    <property type="match status" value="1"/>
</dbReference>
<keyword evidence="2" id="KW-1185">Reference proteome</keyword>
<evidence type="ECO:0000313" key="2">
    <source>
        <dbReference type="Proteomes" id="UP000184048"/>
    </source>
</evidence>
<dbReference type="OrthoDB" id="697275at2"/>
<protein>
    <submittedName>
        <fullName evidence="1">WG containing repeat-containing protein</fullName>
    </submittedName>
</protein>
<dbReference type="EMBL" id="FQUU01000010">
    <property type="protein sequence ID" value="SHF42211.1"/>
    <property type="molecule type" value="Genomic_DNA"/>
</dbReference>
<organism evidence="1 2">
    <name type="scientific">Flavisolibacter ginsengisoli DSM 18119</name>
    <dbReference type="NCBI Taxonomy" id="1121884"/>
    <lineage>
        <taxon>Bacteria</taxon>
        <taxon>Pseudomonadati</taxon>
        <taxon>Bacteroidota</taxon>
        <taxon>Chitinophagia</taxon>
        <taxon>Chitinophagales</taxon>
        <taxon>Chitinophagaceae</taxon>
        <taxon>Flavisolibacter</taxon>
    </lineage>
</organism>
<name>A0A1M5BI93_9BACT</name>
<dbReference type="RefSeq" id="WP_072835761.1">
    <property type="nucleotide sequence ID" value="NZ_FQUU01000010.1"/>
</dbReference>
<gene>
    <name evidence="1" type="ORF">SAMN02745131_02597</name>
</gene>
<dbReference type="AlphaFoldDB" id="A0A1M5BI93"/>
<dbReference type="InterPro" id="IPR032774">
    <property type="entry name" value="WG_beta_rep"/>
</dbReference>
<sequence>MITNRIVFLIFIGLCCFHGVFGQKTDGNKIWVSYIDSVNDGYGYKNLYGDIIIPAGKYSFCFTDTFRTYAIVSLPPKGFVAIDRKENILYNVFPFDNGPDYVEDGFFRIVKDEKIGYADAATGKVVIQPQFACAWPFEKGKAKVSMTCETKSTGEYSTWISDKWFYIDKRGRKVKQPSR</sequence>
<proteinExistence type="predicted"/>
<reference evidence="1 2" key="1">
    <citation type="submission" date="2016-11" db="EMBL/GenBank/DDBJ databases">
        <authorList>
            <person name="Jaros S."/>
            <person name="Januszkiewicz K."/>
            <person name="Wedrychowicz H."/>
        </authorList>
    </citation>
    <scope>NUCLEOTIDE SEQUENCE [LARGE SCALE GENOMIC DNA]</scope>
    <source>
        <strain evidence="1 2">DSM 18119</strain>
    </source>
</reference>
<evidence type="ECO:0000313" key="1">
    <source>
        <dbReference type="EMBL" id="SHF42211.1"/>
    </source>
</evidence>